<gene>
    <name evidence="1" type="ORF">CTI12_AA310260</name>
</gene>
<evidence type="ECO:0000313" key="2">
    <source>
        <dbReference type="Proteomes" id="UP000245207"/>
    </source>
</evidence>
<protein>
    <submittedName>
        <fullName evidence="1">Uncharacterized protein</fullName>
    </submittedName>
</protein>
<organism evidence="1 2">
    <name type="scientific">Artemisia annua</name>
    <name type="common">Sweet wormwood</name>
    <dbReference type="NCBI Taxonomy" id="35608"/>
    <lineage>
        <taxon>Eukaryota</taxon>
        <taxon>Viridiplantae</taxon>
        <taxon>Streptophyta</taxon>
        <taxon>Embryophyta</taxon>
        <taxon>Tracheophyta</taxon>
        <taxon>Spermatophyta</taxon>
        <taxon>Magnoliopsida</taxon>
        <taxon>eudicotyledons</taxon>
        <taxon>Gunneridae</taxon>
        <taxon>Pentapetalae</taxon>
        <taxon>asterids</taxon>
        <taxon>campanulids</taxon>
        <taxon>Asterales</taxon>
        <taxon>Asteraceae</taxon>
        <taxon>Asteroideae</taxon>
        <taxon>Anthemideae</taxon>
        <taxon>Artemisiinae</taxon>
        <taxon>Artemisia</taxon>
    </lineage>
</organism>
<proteinExistence type="predicted"/>
<dbReference type="Proteomes" id="UP000245207">
    <property type="component" value="Unassembled WGS sequence"/>
</dbReference>
<keyword evidence="2" id="KW-1185">Reference proteome</keyword>
<evidence type="ECO:0000313" key="1">
    <source>
        <dbReference type="EMBL" id="PWA68296.1"/>
    </source>
</evidence>
<dbReference type="AlphaFoldDB" id="A0A2U1N477"/>
<accession>A0A2U1N477</accession>
<sequence>MTRVLICRYHPACINMTTDQAKQLADNFTCDREQCSDASASADPDMVGTGAGKEVISIGVLK</sequence>
<reference evidence="1 2" key="1">
    <citation type="journal article" date="2018" name="Mol. Plant">
        <title>The genome of Artemisia annua provides insight into the evolution of Asteraceae family and artemisinin biosynthesis.</title>
        <authorList>
            <person name="Shen Q."/>
            <person name="Zhang L."/>
            <person name="Liao Z."/>
            <person name="Wang S."/>
            <person name="Yan T."/>
            <person name="Shi P."/>
            <person name="Liu M."/>
            <person name="Fu X."/>
            <person name="Pan Q."/>
            <person name="Wang Y."/>
            <person name="Lv Z."/>
            <person name="Lu X."/>
            <person name="Zhang F."/>
            <person name="Jiang W."/>
            <person name="Ma Y."/>
            <person name="Chen M."/>
            <person name="Hao X."/>
            <person name="Li L."/>
            <person name="Tang Y."/>
            <person name="Lv G."/>
            <person name="Zhou Y."/>
            <person name="Sun X."/>
            <person name="Brodelius P.E."/>
            <person name="Rose J.K.C."/>
            <person name="Tang K."/>
        </authorList>
    </citation>
    <scope>NUCLEOTIDE SEQUENCE [LARGE SCALE GENOMIC DNA]</scope>
    <source>
        <strain evidence="2">cv. Huhao1</strain>
        <tissue evidence="1">Leaf</tissue>
    </source>
</reference>
<dbReference type="EMBL" id="PKPP01003666">
    <property type="protein sequence ID" value="PWA68296.1"/>
    <property type="molecule type" value="Genomic_DNA"/>
</dbReference>
<name>A0A2U1N477_ARTAN</name>
<comment type="caution">
    <text evidence="1">The sequence shown here is derived from an EMBL/GenBank/DDBJ whole genome shotgun (WGS) entry which is preliminary data.</text>
</comment>